<protein>
    <recommendedName>
        <fullName evidence="1">Ubiquitin-like domain-containing protein</fullName>
    </recommendedName>
</protein>
<accession>A0A814IT51</accession>
<dbReference type="PROSITE" id="PS50053">
    <property type="entry name" value="UBIQUITIN_2"/>
    <property type="match status" value="1"/>
</dbReference>
<gene>
    <name evidence="2" type="ORF">EDS130_LOCUS16284</name>
</gene>
<name>A0A814IT51_ADIRI</name>
<evidence type="ECO:0000313" key="2">
    <source>
        <dbReference type="EMBL" id="CAF1028516.1"/>
    </source>
</evidence>
<dbReference type="AlphaFoldDB" id="A0A814IT51"/>
<comment type="caution">
    <text evidence="2">The sequence shown here is derived from an EMBL/GenBank/DDBJ whole genome shotgun (WGS) entry which is preliminary data.</text>
</comment>
<sequence length="279" mass="32008">MTSLNRLLFAFKEALQFAADDLFLVTLSEVEDSIAYISHKFVVRNIMRKIAIKSTTGMGRTYTFDIDSSITLKQLKQQFLHRTGNPSDEKTVQLIYKKEILYEDEEHDYLLSAYGIEDDALLQAVNINSRTCGFRPPTFVDVSNGKGLVRKNWGKYAPDWRIACPGLCLEGVCQNQSCKAYQQRVIMSMGFIRFNITVDPDTDTTKCPSCQVFVNPTTCAFNNCWWKYSGKKQEGEKAPEKCSCDWQYADNAYHYFDEDKSGTVTWKELIVETTQNKPY</sequence>
<dbReference type="InterPro" id="IPR018247">
    <property type="entry name" value="EF_Hand_1_Ca_BS"/>
</dbReference>
<dbReference type="InterPro" id="IPR000626">
    <property type="entry name" value="Ubiquitin-like_dom"/>
</dbReference>
<dbReference type="EMBL" id="CAJNOJ010000070">
    <property type="protein sequence ID" value="CAF1028516.1"/>
    <property type="molecule type" value="Genomic_DNA"/>
</dbReference>
<proteinExistence type="predicted"/>
<feature type="domain" description="Ubiquitin-like" evidence="1">
    <location>
        <begin position="48"/>
        <end position="125"/>
    </location>
</feature>
<organism evidence="2 3">
    <name type="scientific">Adineta ricciae</name>
    <name type="common">Rotifer</name>
    <dbReference type="NCBI Taxonomy" id="249248"/>
    <lineage>
        <taxon>Eukaryota</taxon>
        <taxon>Metazoa</taxon>
        <taxon>Spiralia</taxon>
        <taxon>Gnathifera</taxon>
        <taxon>Rotifera</taxon>
        <taxon>Eurotatoria</taxon>
        <taxon>Bdelloidea</taxon>
        <taxon>Adinetida</taxon>
        <taxon>Adinetidae</taxon>
        <taxon>Adineta</taxon>
    </lineage>
</organism>
<evidence type="ECO:0000259" key="1">
    <source>
        <dbReference type="PROSITE" id="PS50053"/>
    </source>
</evidence>
<reference evidence="2" key="1">
    <citation type="submission" date="2021-02" db="EMBL/GenBank/DDBJ databases">
        <authorList>
            <person name="Nowell W R."/>
        </authorList>
    </citation>
    <scope>NUCLEOTIDE SEQUENCE</scope>
</reference>
<dbReference type="InterPro" id="IPR029071">
    <property type="entry name" value="Ubiquitin-like_domsf"/>
</dbReference>
<dbReference type="PROSITE" id="PS00018">
    <property type="entry name" value="EF_HAND_1"/>
    <property type="match status" value="1"/>
</dbReference>
<dbReference type="Gene3D" id="3.10.20.90">
    <property type="entry name" value="Phosphatidylinositol 3-kinase Catalytic Subunit, Chain A, domain 1"/>
    <property type="match status" value="1"/>
</dbReference>
<evidence type="ECO:0000313" key="3">
    <source>
        <dbReference type="Proteomes" id="UP000663852"/>
    </source>
</evidence>
<dbReference type="OrthoDB" id="428577at2759"/>
<dbReference type="Pfam" id="PF00240">
    <property type="entry name" value="ubiquitin"/>
    <property type="match status" value="1"/>
</dbReference>
<dbReference type="Proteomes" id="UP000663852">
    <property type="component" value="Unassembled WGS sequence"/>
</dbReference>
<dbReference type="SUPFAM" id="SSF54236">
    <property type="entry name" value="Ubiquitin-like"/>
    <property type="match status" value="1"/>
</dbReference>